<accession>A0A1I6GZY9</accession>
<dbReference type="Gene3D" id="3.40.50.150">
    <property type="entry name" value="Vaccinia Virus protein VP39"/>
    <property type="match status" value="1"/>
</dbReference>
<dbReference type="Proteomes" id="UP000199478">
    <property type="component" value="Unassembled WGS sequence"/>
</dbReference>
<reference evidence="2" key="1">
    <citation type="submission" date="2016-10" db="EMBL/GenBank/DDBJ databases">
        <authorList>
            <person name="Varghese N."/>
            <person name="Submissions S."/>
        </authorList>
    </citation>
    <scope>NUCLEOTIDE SEQUENCE [LARGE SCALE GENOMIC DNA]</scope>
    <source>
        <strain evidence="2">DSM 26879</strain>
    </source>
</reference>
<dbReference type="SUPFAM" id="SSF53335">
    <property type="entry name" value="S-adenosyl-L-methionine-dependent methyltransferases"/>
    <property type="match status" value="1"/>
</dbReference>
<dbReference type="STRING" id="390270.SAMN04488005_2389"/>
<proteinExistence type="predicted"/>
<sequence>MNDTRPGMQALPKTSALALSIAPATCSPDCHSYHAIWGFMRLFGNLPAVANDHAFMLSAIDTAIEAGARKVLVSGSADHGVLAYVIAAFDNAGVRPDITVIDQCGTPLAVCSAYAREHGHTIKTHACDALTYFGGPFDLIVAHNFLNFFSPDARVTLVRNWAALLVENGCMINLSAVKENVPERVLRFPPEKAEELAERMCDARRASAHSGLISEEEMRHLVHDYCARRNSWAIPDIESLTAPFLNNGFVFDTPPRVDQLASRPGRKRVGIIARRA</sequence>
<organism evidence="1 2">
    <name type="scientific">Yoonia tamlensis</name>
    <dbReference type="NCBI Taxonomy" id="390270"/>
    <lineage>
        <taxon>Bacteria</taxon>
        <taxon>Pseudomonadati</taxon>
        <taxon>Pseudomonadota</taxon>
        <taxon>Alphaproteobacteria</taxon>
        <taxon>Rhodobacterales</taxon>
        <taxon>Paracoccaceae</taxon>
        <taxon>Yoonia</taxon>
    </lineage>
</organism>
<dbReference type="AlphaFoldDB" id="A0A1I6GZY9"/>
<evidence type="ECO:0000313" key="1">
    <source>
        <dbReference type="EMBL" id="SFR47591.1"/>
    </source>
</evidence>
<keyword evidence="2" id="KW-1185">Reference proteome</keyword>
<evidence type="ECO:0008006" key="3">
    <source>
        <dbReference type="Google" id="ProtNLM"/>
    </source>
</evidence>
<gene>
    <name evidence="1" type="ORF">SAMN04488005_2389</name>
</gene>
<dbReference type="InterPro" id="IPR029063">
    <property type="entry name" value="SAM-dependent_MTases_sf"/>
</dbReference>
<evidence type="ECO:0000313" key="2">
    <source>
        <dbReference type="Proteomes" id="UP000199478"/>
    </source>
</evidence>
<name>A0A1I6GZY9_9RHOB</name>
<dbReference type="EMBL" id="FOYP01000001">
    <property type="protein sequence ID" value="SFR47591.1"/>
    <property type="molecule type" value="Genomic_DNA"/>
</dbReference>
<protein>
    <recommendedName>
        <fullName evidence="3">Methyltransferase domain-containing protein</fullName>
    </recommendedName>
</protein>